<feature type="non-terminal residue" evidence="1">
    <location>
        <position position="1"/>
    </location>
</feature>
<sequence length="210" mass="23280">TNGFTPAKSEGASVGKPFVDNIQEELALGYCKFCGTLRGLHVYDTHVTDDSCPHRPSTWSSRKRTGGVSSVTSILPLLQKLGSGWDQMQEQDDMDLDVDHPMSWNKGASNTNESDPKTIELVSNIRQIENDIMVDDSSAIRERGIDWIWQIVDQLRLPGVIANNMVEMRDGSITVKDERGSLVDAMDQRLIAGSILYEVSSVVIIVFHSD</sequence>
<dbReference type="AlphaFoldDB" id="A0A8H7PTP8"/>
<reference evidence="1" key="1">
    <citation type="submission" date="2020-12" db="EMBL/GenBank/DDBJ databases">
        <title>Metabolic potential, ecology and presence of endohyphal bacteria is reflected in genomic diversity of Mucoromycotina.</title>
        <authorList>
            <person name="Muszewska A."/>
            <person name="Okrasinska A."/>
            <person name="Steczkiewicz K."/>
            <person name="Drgas O."/>
            <person name="Orlowska M."/>
            <person name="Perlinska-Lenart U."/>
            <person name="Aleksandrzak-Piekarczyk T."/>
            <person name="Szatraj K."/>
            <person name="Zielenkiewicz U."/>
            <person name="Pilsyk S."/>
            <person name="Malc E."/>
            <person name="Mieczkowski P."/>
            <person name="Kruszewska J.S."/>
            <person name="Biernat P."/>
            <person name="Pawlowska J."/>
        </authorList>
    </citation>
    <scope>NUCLEOTIDE SEQUENCE</scope>
    <source>
        <strain evidence="1">WA0000067209</strain>
    </source>
</reference>
<dbReference type="EMBL" id="JAEPQZ010000006">
    <property type="protein sequence ID" value="KAG2179921.1"/>
    <property type="molecule type" value="Genomic_DNA"/>
</dbReference>
<comment type="caution">
    <text evidence="1">The sequence shown here is derived from an EMBL/GenBank/DDBJ whole genome shotgun (WGS) entry which is preliminary data.</text>
</comment>
<accession>A0A8H7PTP8</accession>
<dbReference type="OrthoDB" id="1741717at2759"/>
<name>A0A8H7PTP8_MORIS</name>
<dbReference type="Proteomes" id="UP000654370">
    <property type="component" value="Unassembled WGS sequence"/>
</dbReference>
<evidence type="ECO:0000313" key="1">
    <source>
        <dbReference type="EMBL" id="KAG2179921.1"/>
    </source>
</evidence>
<keyword evidence="2" id="KW-1185">Reference proteome</keyword>
<protein>
    <submittedName>
        <fullName evidence="1">Uncharacterized protein</fullName>
    </submittedName>
</protein>
<organism evidence="1 2">
    <name type="scientific">Mortierella isabellina</name>
    <name type="common">Filamentous fungus</name>
    <name type="synonym">Umbelopsis isabellina</name>
    <dbReference type="NCBI Taxonomy" id="91625"/>
    <lineage>
        <taxon>Eukaryota</taxon>
        <taxon>Fungi</taxon>
        <taxon>Fungi incertae sedis</taxon>
        <taxon>Mucoromycota</taxon>
        <taxon>Mucoromycotina</taxon>
        <taxon>Umbelopsidomycetes</taxon>
        <taxon>Umbelopsidales</taxon>
        <taxon>Umbelopsidaceae</taxon>
        <taxon>Umbelopsis</taxon>
    </lineage>
</organism>
<evidence type="ECO:0000313" key="2">
    <source>
        <dbReference type="Proteomes" id="UP000654370"/>
    </source>
</evidence>
<gene>
    <name evidence="1" type="ORF">INT43_003708</name>
</gene>
<proteinExistence type="predicted"/>